<accession>A0A2J7TLD8</accession>
<sequence>MTQDPHFLYIVAAYALGFVVIGAMILSILIDYASLKRALARFPQRANDPERPAQ</sequence>
<evidence type="ECO:0000256" key="4">
    <source>
        <dbReference type="ARBA" id="ARBA00016461"/>
    </source>
</evidence>
<evidence type="ECO:0000256" key="9">
    <source>
        <dbReference type="ARBA" id="ARBA00022748"/>
    </source>
</evidence>
<evidence type="ECO:0000256" key="8">
    <source>
        <dbReference type="ARBA" id="ARBA00022692"/>
    </source>
</evidence>
<keyword evidence="5 12" id="KW-0813">Transport</keyword>
<comment type="similarity">
    <text evidence="3 12">Belongs to the CcmD/CycX/HelD family.</text>
</comment>
<protein>
    <recommendedName>
        <fullName evidence="4 12">Heme exporter protein D</fullName>
    </recommendedName>
</protein>
<evidence type="ECO:0000256" key="2">
    <source>
        <dbReference type="ARBA" id="ARBA00004377"/>
    </source>
</evidence>
<dbReference type="AlphaFoldDB" id="A0A2J7TLD8"/>
<name>A0A2J7TLD8_METSI</name>
<dbReference type="Proteomes" id="UP000236286">
    <property type="component" value="Unassembled WGS sequence"/>
</dbReference>
<dbReference type="RefSeq" id="WP_102841892.1">
    <property type="nucleotide sequence ID" value="NZ_PDZR01000001.1"/>
</dbReference>
<evidence type="ECO:0000256" key="1">
    <source>
        <dbReference type="ARBA" id="ARBA00002442"/>
    </source>
</evidence>
<feature type="transmembrane region" description="Helical" evidence="12">
    <location>
        <begin position="6"/>
        <end position="30"/>
    </location>
</feature>
<keyword evidence="7 12" id="KW-0997">Cell inner membrane</keyword>
<dbReference type="Pfam" id="PF04995">
    <property type="entry name" value="CcmD"/>
    <property type="match status" value="1"/>
</dbReference>
<proteinExistence type="inferred from homology"/>
<keyword evidence="11 12" id="KW-0472">Membrane</keyword>
<dbReference type="GO" id="GO:0015886">
    <property type="term" value="P:heme transport"/>
    <property type="evidence" value="ECO:0007669"/>
    <property type="project" value="InterPro"/>
</dbReference>
<evidence type="ECO:0000256" key="10">
    <source>
        <dbReference type="ARBA" id="ARBA00022989"/>
    </source>
</evidence>
<keyword evidence="10 12" id="KW-1133">Transmembrane helix</keyword>
<evidence type="ECO:0000256" key="11">
    <source>
        <dbReference type="ARBA" id="ARBA00023136"/>
    </source>
</evidence>
<comment type="caution">
    <text evidence="13">The sequence shown here is derived from an EMBL/GenBank/DDBJ whole genome shotgun (WGS) entry which is preliminary data.</text>
</comment>
<keyword evidence="9 12" id="KW-0201">Cytochrome c-type biogenesis</keyword>
<evidence type="ECO:0000256" key="12">
    <source>
        <dbReference type="RuleBase" id="RU363101"/>
    </source>
</evidence>
<comment type="subcellular location">
    <subcellularLocation>
        <location evidence="2 12">Cell inner membrane</location>
        <topology evidence="2 12">Single-pass membrane protein</topology>
    </subcellularLocation>
</comment>
<dbReference type="OrthoDB" id="7868669at2"/>
<comment type="function">
    <text evidence="1 12">Required for the export of heme to the periplasm for the biogenesis of c-type cytochromes.</text>
</comment>
<dbReference type="GO" id="GO:0005886">
    <property type="term" value="C:plasma membrane"/>
    <property type="evidence" value="ECO:0007669"/>
    <property type="project" value="UniProtKB-SubCell"/>
</dbReference>
<evidence type="ECO:0000256" key="7">
    <source>
        <dbReference type="ARBA" id="ARBA00022519"/>
    </source>
</evidence>
<evidence type="ECO:0000313" key="13">
    <source>
        <dbReference type="EMBL" id="PNG27583.1"/>
    </source>
</evidence>
<dbReference type="InterPro" id="IPR007078">
    <property type="entry name" value="Haem_export_protD_CcmD"/>
</dbReference>
<evidence type="ECO:0000313" key="14">
    <source>
        <dbReference type="Proteomes" id="UP000236286"/>
    </source>
</evidence>
<evidence type="ECO:0000256" key="3">
    <source>
        <dbReference type="ARBA" id="ARBA00008741"/>
    </source>
</evidence>
<reference evidence="13 14" key="1">
    <citation type="submission" date="2017-10" db="EMBL/GenBank/DDBJ databases">
        <title>Genome announcement of Methylocella silvestris TVC from permafrost.</title>
        <authorList>
            <person name="Wang J."/>
            <person name="Geng K."/>
            <person name="Ul-Haque F."/>
            <person name="Crombie A.T."/>
            <person name="Street L.E."/>
            <person name="Wookey P.A."/>
            <person name="Murrell J.C."/>
            <person name="Pratscher J."/>
        </authorList>
    </citation>
    <scope>NUCLEOTIDE SEQUENCE [LARGE SCALE GENOMIC DNA]</scope>
    <source>
        <strain evidence="13 14">TVC</strain>
    </source>
</reference>
<evidence type="ECO:0000256" key="6">
    <source>
        <dbReference type="ARBA" id="ARBA00022475"/>
    </source>
</evidence>
<dbReference type="NCBIfam" id="TIGR03141">
    <property type="entry name" value="cytochro_ccmD"/>
    <property type="match status" value="1"/>
</dbReference>
<organism evidence="13 14">
    <name type="scientific">Methylocella silvestris</name>
    <dbReference type="NCBI Taxonomy" id="199596"/>
    <lineage>
        <taxon>Bacteria</taxon>
        <taxon>Pseudomonadati</taxon>
        <taxon>Pseudomonadota</taxon>
        <taxon>Alphaproteobacteria</taxon>
        <taxon>Hyphomicrobiales</taxon>
        <taxon>Beijerinckiaceae</taxon>
        <taxon>Methylocella</taxon>
    </lineage>
</organism>
<evidence type="ECO:0000256" key="5">
    <source>
        <dbReference type="ARBA" id="ARBA00022448"/>
    </source>
</evidence>
<gene>
    <name evidence="13" type="primary">ccmD</name>
    <name evidence="13" type="ORF">CR492_01285</name>
</gene>
<keyword evidence="8 12" id="KW-0812">Transmembrane</keyword>
<dbReference type="GO" id="GO:0017004">
    <property type="term" value="P:cytochrome complex assembly"/>
    <property type="evidence" value="ECO:0007669"/>
    <property type="project" value="UniProtKB-KW"/>
</dbReference>
<keyword evidence="6 12" id="KW-1003">Cell membrane</keyword>
<dbReference type="EMBL" id="PDZR01000001">
    <property type="protein sequence ID" value="PNG27583.1"/>
    <property type="molecule type" value="Genomic_DNA"/>
</dbReference>